<dbReference type="InterPro" id="IPR001494">
    <property type="entry name" value="Importin-beta_N"/>
</dbReference>
<dbReference type="Pfam" id="PF03378">
    <property type="entry name" value="CAS_CSE1"/>
    <property type="match status" value="1"/>
</dbReference>
<reference evidence="9" key="1">
    <citation type="submission" date="2023-04" db="EMBL/GenBank/DDBJ databases">
        <title>Black Yeasts Isolated from many extreme environments.</title>
        <authorList>
            <person name="Coleine C."/>
            <person name="Stajich J.E."/>
            <person name="Selbmann L."/>
        </authorList>
    </citation>
    <scope>NUCLEOTIDE SEQUENCE</scope>
    <source>
        <strain evidence="9">CCFEE 5312</strain>
    </source>
</reference>
<dbReference type="Proteomes" id="UP001271007">
    <property type="component" value="Unassembled WGS sequence"/>
</dbReference>
<evidence type="ECO:0000256" key="2">
    <source>
        <dbReference type="ARBA" id="ARBA00004496"/>
    </source>
</evidence>
<dbReference type="InterPro" id="IPR013713">
    <property type="entry name" value="XPO2_central"/>
</dbReference>
<gene>
    <name evidence="9" type="primary">CSE1</name>
    <name evidence="9" type="ORF">LTR09_004189</name>
</gene>
<dbReference type="InterPro" id="IPR011989">
    <property type="entry name" value="ARM-like"/>
</dbReference>
<evidence type="ECO:0000256" key="4">
    <source>
        <dbReference type="ARBA" id="ARBA00022448"/>
    </source>
</evidence>
<keyword evidence="5" id="KW-0963">Cytoplasm</keyword>
<dbReference type="SUPFAM" id="SSF48371">
    <property type="entry name" value="ARM repeat"/>
    <property type="match status" value="1"/>
</dbReference>
<dbReference type="GO" id="GO:0005049">
    <property type="term" value="F:nuclear export signal receptor activity"/>
    <property type="evidence" value="ECO:0007669"/>
    <property type="project" value="TreeGrafter"/>
</dbReference>
<sequence length="962" mass="108608">MAVDITAIAGQLESTLHPQKQRQAEAALRTEETKPGFSLALLQIVTTDSYPLATRQASALFFKNFIRRNWVNENGQHNLPQDEVATIKSELIGLMVRVPPRIQSLLGEAISVIADSDFWERWDTLVDDLVSRLTPDNAVVNNGVLQVAHSIFRRWEPLFRSDELYTEINHVLSKFAVPLLQLWQNTDNMITQNQGNAEVLKAHFATLDLILKLMYDLSTHDMAPQFEENLAAISGLLHKYLTYENLVLSGDDDEAGPLEVARADVFRVLVLYTKKYEEEFRSHLEQFIGSSWNMLTTIGPETKYDLVVSRALEFLTTVASIERHAQSFNNADVLGQVTEKVVIPNLSLRESDIELFEDEPIEFIRRDLEGSDEDTRRRAATSFLKKLMEQFEKPVTDVVMRYVDHFLAEYAKDRKANWKAKDTAVHLFSSIAAKGTSTAAKGVLSVNSNIDVLDFFQKNIAEDLTNADAEPLLKVDAIKYLYTFRSILSADQWQAAFPLLVQHLNSSNYVVYTYAAIAVDRALYLTNDQRQPIISRESIVPLSKDLLQHLFKLMQKDPKAEKVQENEFLMKCVMRVLIAIRDGVLPIIDTVCINLVNITKVIRHNPSNPGFCYYHFESIGALIRFAGPTHPENLEANLFPVFMEVLQGDVDDFTPYIFQLFAALVSLQPEGALSQNFQNLVGPILTPTMWDSKGNVPALTQLLRTMLPRGAEQIAAANQTEALLVIFQKLVSSKAYENYAMDLIETVVTTFPVTALDNYWLPMFQLMFTRLSNSKTENFELRFVRFYHLVSASVDRGLGADFFIAIADRVQENVFTPIYMNMILPSTQKLSRPSDRKTAVISFTRTLADSQAFAERYAKRGWTITCEALLKLLINPPLPHASDDAVIEDRDVDELGFGAAFTQLQTCKQATKDPWPEVQDVKAWVGTTLREADQRHAGRIGRFVGEKLDAQGQAALRSVMAG</sequence>
<evidence type="ECO:0000256" key="6">
    <source>
        <dbReference type="ARBA" id="ARBA00022927"/>
    </source>
</evidence>
<evidence type="ECO:0000256" key="3">
    <source>
        <dbReference type="ARBA" id="ARBA00008669"/>
    </source>
</evidence>
<keyword evidence="4" id="KW-0813">Transport</keyword>
<evidence type="ECO:0000256" key="5">
    <source>
        <dbReference type="ARBA" id="ARBA00022490"/>
    </source>
</evidence>
<dbReference type="AlphaFoldDB" id="A0AAJ0DRV1"/>
<dbReference type="SMART" id="SM00913">
    <property type="entry name" value="IBN_N"/>
    <property type="match status" value="1"/>
</dbReference>
<dbReference type="FunFam" id="1.25.10.10:FF:000057">
    <property type="entry name" value="Exportin-2 isoform 1"/>
    <property type="match status" value="1"/>
</dbReference>
<keyword evidence="9" id="KW-0675">Receptor</keyword>
<accession>A0AAJ0DRV1</accession>
<evidence type="ECO:0000256" key="1">
    <source>
        <dbReference type="ARBA" id="ARBA00004123"/>
    </source>
</evidence>
<dbReference type="Pfam" id="PF08506">
    <property type="entry name" value="Cse1"/>
    <property type="match status" value="1"/>
</dbReference>
<dbReference type="GO" id="GO:0005635">
    <property type="term" value="C:nuclear envelope"/>
    <property type="evidence" value="ECO:0007669"/>
    <property type="project" value="TreeGrafter"/>
</dbReference>
<dbReference type="InterPro" id="IPR005043">
    <property type="entry name" value="XPO2_C"/>
</dbReference>
<dbReference type="InterPro" id="IPR016024">
    <property type="entry name" value="ARM-type_fold"/>
</dbReference>
<keyword evidence="6" id="KW-0653">Protein transport</keyword>
<dbReference type="GO" id="GO:0031267">
    <property type="term" value="F:small GTPase binding"/>
    <property type="evidence" value="ECO:0007669"/>
    <property type="project" value="InterPro"/>
</dbReference>
<dbReference type="GO" id="GO:0006606">
    <property type="term" value="P:protein import into nucleus"/>
    <property type="evidence" value="ECO:0007669"/>
    <property type="project" value="TreeGrafter"/>
</dbReference>
<comment type="similarity">
    <text evidence="3">Belongs to the XPO2/CSE1 family.</text>
</comment>
<dbReference type="Gene3D" id="1.25.10.10">
    <property type="entry name" value="Leucine-rich Repeat Variant"/>
    <property type="match status" value="1"/>
</dbReference>
<keyword evidence="7" id="KW-0539">Nucleus</keyword>
<evidence type="ECO:0000256" key="7">
    <source>
        <dbReference type="ARBA" id="ARBA00023242"/>
    </source>
</evidence>
<organism evidence="9 10">
    <name type="scientific">Extremus antarcticus</name>
    <dbReference type="NCBI Taxonomy" id="702011"/>
    <lineage>
        <taxon>Eukaryota</taxon>
        <taxon>Fungi</taxon>
        <taxon>Dikarya</taxon>
        <taxon>Ascomycota</taxon>
        <taxon>Pezizomycotina</taxon>
        <taxon>Dothideomycetes</taxon>
        <taxon>Dothideomycetidae</taxon>
        <taxon>Mycosphaerellales</taxon>
        <taxon>Extremaceae</taxon>
        <taxon>Extremus</taxon>
    </lineage>
</organism>
<name>A0AAJ0DRV1_9PEZI</name>
<dbReference type="PANTHER" id="PTHR10997">
    <property type="entry name" value="IMPORTIN-7, 8, 11"/>
    <property type="match status" value="1"/>
</dbReference>
<dbReference type="GO" id="GO:0006611">
    <property type="term" value="P:protein export from nucleus"/>
    <property type="evidence" value="ECO:0007669"/>
    <property type="project" value="TreeGrafter"/>
</dbReference>
<proteinExistence type="inferred from homology"/>
<dbReference type="PROSITE" id="PS50166">
    <property type="entry name" value="IMPORTIN_B_NT"/>
    <property type="match status" value="1"/>
</dbReference>
<dbReference type="PANTHER" id="PTHR10997:SF8">
    <property type="entry name" value="EXPORTIN-2"/>
    <property type="match status" value="1"/>
</dbReference>
<feature type="domain" description="Importin N-terminal" evidence="8">
    <location>
        <begin position="24"/>
        <end position="97"/>
    </location>
</feature>
<dbReference type="Pfam" id="PF03810">
    <property type="entry name" value="IBN_N"/>
    <property type="match status" value="1"/>
</dbReference>
<comment type="subcellular location">
    <subcellularLocation>
        <location evidence="2">Cytoplasm</location>
    </subcellularLocation>
    <subcellularLocation>
        <location evidence="1">Nucleus</location>
    </subcellularLocation>
</comment>
<keyword evidence="10" id="KW-1185">Reference proteome</keyword>
<dbReference type="GO" id="GO:0005829">
    <property type="term" value="C:cytosol"/>
    <property type="evidence" value="ECO:0007669"/>
    <property type="project" value="TreeGrafter"/>
</dbReference>
<evidence type="ECO:0000313" key="10">
    <source>
        <dbReference type="Proteomes" id="UP001271007"/>
    </source>
</evidence>
<comment type="caution">
    <text evidence="9">The sequence shown here is derived from an EMBL/GenBank/DDBJ whole genome shotgun (WGS) entry which is preliminary data.</text>
</comment>
<evidence type="ECO:0000259" key="8">
    <source>
        <dbReference type="PROSITE" id="PS50166"/>
    </source>
</evidence>
<dbReference type="EMBL" id="JAWDJX010000010">
    <property type="protein sequence ID" value="KAK3055029.1"/>
    <property type="molecule type" value="Genomic_DNA"/>
</dbReference>
<protein>
    <submittedName>
        <fullName evidence="9">Importin-alpha export receptor</fullName>
    </submittedName>
</protein>
<evidence type="ECO:0000313" key="9">
    <source>
        <dbReference type="EMBL" id="KAK3055029.1"/>
    </source>
</evidence>